<evidence type="ECO:0000256" key="2">
    <source>
        <dbReference type="HAMAP-Rule" id="MF_00163"/>
    </source>
</evidence>
<dbReference type="GO" id="GO:0006412">
    <property type="term" value="P:translation"/>
    <property type="evidence" value="ECO:0007669"/>
    <property type="project" value="UniProtKB-UniRule"/>
</dbReference>
<dbReference type="PIRSF" id="PIRSF004749">
    <property type="entry name" value="Pep_def"/>
    <property type="match status" value="1"/>
</dbReference>
<dbReference type="InterPro" id="IPR023635">
    <property type="entry name" value="Peptide_deformylase"/>
</dbReference>
<name>A0A521AU16_9RHOB</name>
<evidence type="ECO:0000256" key="1">
    <source>
        <dbReference type="ARBA" id="ARBA00010759"/>
    </source>
</evidence>
<keyword evidence="2" id="KW-0378">Hydrolase</keyword>
<dbReference type="RefSeq" id="WP_142661470.1">
    <property type="nucleotide sequence ID" value="NZ_FXTK01000001.1"/>
</dbReference>
<dbReference type="GO" id="GO:0042586">
    <property type="term" value="F:peptide deformylase activity"/>
    <property type="evidence" value="ECO:0007669"/>
    <property type="project" value="UniProtKB-UniRule"/>
</dbReference>
<dbReference type="EC" id="3.5.1.88" evidence="2"/>
<reference evidence="4 5" key="1">
    <citation type="submission" date="2017-05" db="EMBL/GenBank/DDBJ databases">
        <authorList>
            <person name="Varghese N."/>
            <person name="Submissions S."/>
        </authorList>
    </citation>
    <scope>NUCLEOTIDE SEQUENCE [LARGE SCALE GENOMIC DNA]</scope>
    <source>
        <strain evidence="4 5">DSM 100094</strain>
    </source>
</reference>
<sequence length="181" mass="19600">MPEPLTGNDIAKAPEGPGPAELAGRGRIRPILIHPDPVLRQICTPVGHLSWDRLCQLAGDLLATMYDAKGRGLAAPQIGEPFRMFVMDAHWKSGEPQPRIFLDPTLLAFSGSAVLEEGCLSIPDHPVTVARPTEITFGHFDMMGNARSTTLSGIEARIALHEADHLDGRLIIDYLPDAGRP</sequence>
<dbReference type="PANTHER" id="PTHR10458:SF22">
    <property type="entry name" value="PEPTIDE DEFORMYLASE"/>
    <property type="match status" value="1"/>
</dbReference>
<dbReference type="EMBL" id="FXTK01000001">
    <property type="protein sequence ID" value="SMO38348.1"/>
    <property type="molecule type" value="Genomic_DNA"/>
</dbReference>
<keyword evidence="2" id="KW-0408">Iron</keyword>
<dbReference type="OrthoDB" id="9804313at2"/>
<accession>A0A521AU16</accession>
<evidence type="ECO:0000313" key="4">
    <source>
        <dbReference type="EMBL" id="SMO38348.1"/>
    </source>
</evidence>
<protein>
    <recommendedName>
        <fullName evidence="2">Peptide deformylase</fullName>
        <shortName evidence="2">PDF</shortName>
        <ecNumber evidence="2">3.5.1.88</ecNumber>
    </recommendedName>
    <alternativeName>
        <fullName evidence="2">Polypeptide deformylase</fullName>
    </alternativeName>
</protein>
<dbReference type="NCBIfam" id="NF001159">
    <property type="entry name" value="PRK00150.1-3"/>
    <property type="match status" value="1"/>
</dbReference>
<comment type="catalytic activity">
    <reaction evidence="2">
        <text>N-terminal N-formyl-L-methionyl-[peptide] + H2O = N-terminal L-methionyl-[peptide] + formate</text>
        <dbReference type="Rhea" id="RHEA:24420"/>
        <dbReference type="Rhea" id="RHEA-COMP:10639"/>
        <dbReference type="Rhea" id="RHEA-COMP:10640"/>
        <dbReference type="ChEBI" id="CHEBI:15377"/>
        <dbReference type="ChEBI" id="CHEBI:15740"/>
        <dbReference type="ChEBI" id="CHEBI:49298"/>
        <dbReference type="ChEBI" id="CHEBI:64731"/>
        <dbReference type="EC" id="3.5.1.88"/>
    </reaction>
</comment>
<dbReference type="PRINTS" id="PR01576">
    <property type="entry name" value="PDEFORMYLASE"/>
</dbReference>
<evidence type="ECO:0000313" key="5">
    <source>
        <dbReference type="Proteomes" id="UP000319014"/>
    </source>
</evidence>
<keyword evidence="5" id="KW-1185">Reference proteome</keyword>
<feature type="binding site" evidence="2">
    <location>
        <position position="165"/>
    </location>
    <ligand>
        <name>Fe cation</name>
        <dbReference type="ChEBI" id="CHEBI:24875"/>
    </ligand>
</feature>
<dbReference type="Gene3D" id="3.90.45.10">
    <property type="entry name" value="Peptide deformylase"/>
    <property type="match status" value="1"/>
</dbReference>
<evidence type="ECO:0000256" key="3">
    <source>
        <dbReference type="SAM" id="MobiDB-lite"/>
    </source>
</evidence>
<comment type="cofactor">
    <cofactor evidence="2">
        <name>Fe(2+)</name>
        <dbReference type="ChEBI" id="CHEBI:29033"/>
    </cofactor>
    <text evidence="2">Binds 1 Fe(2+) ion.</text>
</comment>
<feature type="binding site" evidence="2">
    <location>
        <position position="119"/>
    </location>
    <ligand>
        <name>Fe cation</name>
        <dbReference type="ChEBI" id="CHEBI:24875"/>
    </ligand>
</feature>
<feature type="active site" evidence="2">
    <location>
        <position position="162"/>
    </location>
</feature>
<dbReference type="GO" id="GO:0046872">
    <property type="term" value="F:metal ion binding"/>
    <property type="evidence" value="ECO:0007669"/>
    <property type="project" value="UniProtKB-KW"/>
</dbReference>
<dbReference type="HAMAP" id="MF_00163">
    <property type="entry name" value="Pep_deformylase"/>
    <property type="match status" value="1"/>
</dbReference>
<comment type="function">
    <text evidence="2">Removes the formyl group from the N-terminal Met of newly synthesized proteins. Requires at least a dipeptide for an efficient rate of reaction. N-terminal L-methionine is a prerequisite for activity but the enzyme has broad specificity at other positions.</text>
</comment>
<dbReference type="CDD" id="cd00487">
    <property type="entry name" value="Pep_deformylase"/>
    <property type="match status" value="1"/>
</dbReference>
<keyword evidence="2" id="KW-0648">Protein biosynthesis</keyword>
<comment type="similarity">
    <text evidence="1 2">Belongs to the polypeptide deformylase family.</text>
</comment>
<proteinExistence type="inferred from homology"/>
<dbReference type="SUPFAM" id="SSF56420">
    <property type="entry name" value="Peptide deformylase"/>
    <property type="match status" value="1"/>
</dbReference>
<dbReference type="Pfam" id="PF01327">
    <property type="entry name" value="Pep_deformylase"/>
    <property type="match status" value="1"/>
</dbReference>
<dbReference type="InterPro" id="IPR036821">
    <property type="entry name" value="Peptide_deformylase_sf"/>
</dbReference>
<dbReference type="PANTHER" id="PTHR10458">
    <property type="entry name" value="PEPTIDE DEFORMYLASE"/>
    <property type="match status" value="1"/>
</dbReference>
<keyword evidence="2" id="KW-0479">Metal-binding</keyword>
<gene>
    <name evidence="2" type="primary">def</name>
    <name evidence="4" type="ORF">SAMN06265221_101372</name>
</gene>
<dbReference type="AlphaFoldDB" id="A0A521AU16"/>
<feature type="region of interest" description="Disordered" evidence="3">
    <location>
        <begin position="1"/>
        <end position="21"/>
    </location>
</feature>
<dbReference type="Proteomes" id="UP000319014">
    <property type="component" value="Unassembled WGS sequence"/>
</dbReference>
<feature type="binding site" evidence="2">
    <location>
        <position position="161"/>
    </location>
    <ligand>
        <name>Fe cation</name>
        <dbReference type="ChEBI" id="CHEBI:24875"/>
    </ligand>
</feature>
<organism evidence="4 5">
    <name type="scientific">Paracoccus laeviglucosivorans</name>
    <dbReference type="NCBI Taxonomy" id="1197861"/>
    <lineage>
        <taxon>Bacteria</taxon>
        <taxon>Pseudomonadati</taxon>
        <taxon>Pseudomonadota</taxon>
        <taxon>Alphaproteobacteria</taxon>
        <taxon>Rhodobacterales</taxon>
        <taxon>Paracoccaceae</taxon>
        <taxon>Paracoccus</taxon>
    </lineage>
</organism>